<dbReference type="SUPFAM" id="SSF82689">
    <property type="entry name" value="Mechanosensitive channel protein MscS (YggB), C-terminal domain"/>
    <property type="match status" value="1"/>
</dbReference>
<feature type="transmembrane region" description="Helical" evidence="7">
    <location>
        <begin position="99"/>
        <end position="119"/>
    </location>
</feature>
<keyword evidence="5 7" id="KW-1133">Transmembrane helix</keyword>
<dbReference type="GO" id="GO:0005886">
    <property type="term" value="C:plasma membrane"/>
    <property type="evidence" value="ECO:0007669"/>
    <property type="project" value="UniProtKB-SubCell"/>
</dbReference>
<feature type="transmembrane region" description="Helical" evidence="7">
    <location>
        <begin position="75"/>
        <end position="93"/>
    </location>
</feature>
<name>A0A6J7D5W2_9ZZZZ</name>
<feature type="domain" description="Mechanosensitive ion channel MscS" evidence="8">
    <location>
        <begin position="118"/>
        <end position="181"/>
    </location>
</feature>
<dbReference type="PANTHER" id="PTHR30460:SF0">
    <property type="entry name" value="MODERATE CONDUCTANCE MECHANOSENSITIVE CHANNEL YBIO"/>
    <property type="match status" value="1"/>
</dbReference>
<dbReference type="SUPFAM" id="SSF82861">
    <property type="entry name" value="Mechanosensitive channel protein MscS (YggB), transmembrane region"/>
    <property type="match status" value="1"/>
</dbReference>
<dbReference type="Gene3D" id="2.30.30.60">
    <property type="match status" value="1"/>
</dbReference>
<keyword evidence="6 7" id="KW-0472">Membrane</keyword>
<evidence type="ECO:0000259" key="8">
    <source>
        <dbReference type="Pfam" id="PF00924"/>
    </source>
</evidence>
<dbReference type="InterPro" id="IPR045276">
    <property type="entry name" value="YbiO_bact"/>
</dbReference>
<keyword evidence="3" id="KW-1003">Cell membrane</keyword>
<comment type="subcellular location">
    <subcellularLocation>
        <location evidence="1">Cell membrane</location>
        <topology evidence="1">Multi-pass membrane protein</topology>
    </subcellularLocation>
</comment>
<dbReference type="PANTHER" id="PTHR30460">
    <property type="entry name" value="MODERATE CONDUCTANCE MECHANOSENSITIVE CHANNEL YBIO"/>
    <property type="match status" value="1"/>
</dbReference>
<accession>A0A6J7D5W2</accession>
<reference evidence="9" key="1">
    <citation type="submission" date="2020-05" db="EMBL/GenBank/DDBJ databases">
        <authorList>
            <person name="Chiriac C."/>
            <person name="Salcher M."/>
            <person name="Ghai R."/>
            <person name="Kavagutti S V."/>
        </authorList>
    </citation>
    <scope>NUCLEOTIDE SEQUENCE</scope>
</reference>
<organism evidence="9">
    <name type="scientific">freshwater metagenome</name>
    <dbReference type="NCBI Taxonomy" id="449393"/>
    <lineage>
        <taxon>unclassified sequences</taxon>
        <taxon>metagenomes</taxon>
        <taxon>ecological metagenomes</taxon>
    </lineage>
</organism>
<dbReference type="EMBL" id="CAFBLP010000009">
    <property type="protein sequence ID" value="CAB4866362.1"/>
    <property type="molecule type" value="Genomic_DNA"/>
</dbReference>
<evidence type="ECO:0000256" key="6">
    <source>
        <dbReference type="ARBA" id="ARBA00023136"/>
    </source>
</evidence>
<dbReference type="SUPFAM" id="SSF50182">
    <property type="entry name" value="Sm-like ribonucleoproteins"/>
    <property type="match status" value="1"/>
</dbReference>
<dbReference type="InterPro" id="IPR011066">
    <property type="entry name" value="MscS_channel_C_sf"/>
</dbReference>
<sequence length="295" mass="31504">MRSPTSQPQWVQSLERWHLLTPVRILVVVVLAVVATIMIRRVVVRALHRLFARAASPDDPRADARRKALSSSLRAALVGVVWSITVITIISQLGIDIGAFVAVATVVGGAVGFGAQMLVRDVIAGFFVLADDQYGPGDEVDLGHASGVVERVTLRTARVRDGEGVVWHVPHGNVLRVGNASKSATGPLDVEVSRSMDGAIVAEVVAGLAGALAADPDVASMLAGEPRVVGIMDIRDDRLVFRVRVPTQPGRIDDVRRAWRMLVLQAFARGELVAPAQASNMVVFQNQAEPAGETE</sequence>
<dbReference type="GO" id="GO:0008381">
    <property type="term" value="F:mechanosensitive monoatomic ion channel activity"/>
    <property type="evidence" value="ECO:0007669"/>
    <property type="project" value="InterPro"/>
</dbReference>
<comment type="similarity">
    <text evidence="2">Belongs to the MscS (TC 1.A.23) family.</text>
</comment>
<dbReference type="InterPro" id="IPR023408">
    <property type="entry name" value="MscS_beta-dom_sf"/>
</dbReference>
<feature type="transmembrane region" description="Helical" evidence="7">
    <location>
        <begin position="20"/>
        <end position="39"/>
    </location>
</feature>
<evidence type="ECO:0000256" key="5">
    <source>
        <dbReference type="ARBA" id="ARBA00022989"/>
    </source>
</evidence>
<dbReference type="AlphaFoldDB" id="A0A6J7D5W2"/>
<proteinExistence type="inferred from homology"/>
<dbReference type="Pfam" id="PF00924">
    <property type="entry name" value="MS_channel_2nd"/>
    <property type="match status" value="1"/>
</dbReference>
<dbReference type="InterPro" id="IPR010920">
    <property type="entry name" value="LSM_dom_sf"/>
</dbReference>
<evidence type="ECO:0000256" key="2">
    <source>
        <dbReference type="ARBA" id="ARBA00008017"/>
    </source>
</evidence>
<evidence type="ECO:0000313" key="9">
    <source>
        <dbReference type="EMBL" id="CAB4866362.1"/>
    </source>
</evidence>
<evidence type="ECO:0000256" key="7">
    <source>
        <dbReference type="SAM" id="Phobius"/>
    </source>
</evidence>
<protein>
    <submittedName>
        <fullName evidence="9">Unannotated protein</fullName>
    </submittedName>
</protein>
<gene>
    <name evidence="9" type="ORF">UFOPK3376_00565</name>
</gene>
<keyword evidence="4 7" id="KW-0812">Transmembrane</keyword>
<dbReference type="InterPro" id="IPR011014">
    <property type="entry name" value="MscS_channel_TM-2"/>
</dbReference>
<dbReference type="InterPro" id="IPR006685">
    <property type="entry name" value="MscS_channel_2nd"/>
</dbReference>
<evidence type="ECO:0000256" key="4">
    <source>
        <dbReference type="ARBA" id="ARBA00022692"/>
    </source>
</evidence>
<dbReference type="Gene3D" id="1.10.287.1260">
    <property type="match status" value="1"/>
</dbReference>
<dbReference type="Gene3D" id="3.30.70.100">
    <property type="match status" value="1"/>
</dbReference>
<evidence type="ECO:0000256" key="1">
    <source>
        <dbReference type="ARBA" id="ARBA00004651"/>
    </source>
</evidence>
<evidence type="ECO:0000256" key="3">
    <source>
        <dbReference type="ARBA" id="ARBA00022475"/>
    </source>
</evidence>